<dbReference type="InterPro" id="IPR003593">
    <property type="entry name" value="AAA+_ATPase"/>
</dbReference>
<dbReference type="SUPFAM" id="SSF90123">
    <property type="entry name" value="ABC transporter transmembrane region"/>
    <property type="match status" value="1"/>
</dbReference>
<keyword evidence="6" id="KW-0067">ATP-binding</keyword>
<dbReference type="InterPro" id="IPR039421">
    <property type="entry name" value="Type_1_exporter"/>
</dbReference>
<evidence type="ECO:0000256" key="1">
    <source>
        <dbReference type="ARBA" id="ARBA00004651"/>
    </source>
</evidence>
<evidence type="ECO:0000256" key="6">
    <source>
        <dbReference type="ARBA" id="ARBA00022840"/>
    </source>
</evidence>
<dbReference type="GO" id="GO:0005524">
    <property type="term" value="F:ATP binding"/>
    <property type="evidence" value="ECO:0007669"/>
    <property type="project" value="UniProtKB-KW"/>
</dbReference>
<gene>
    <name evidence="11" type="ORF">UW44_C0007G0007</name>
</gene>
<evidence type="ECO:0000256" key="3">
    <source>
        <dbReference type="ARBA" id="ARBA00022475"/>
    </source>
</evidence>
<dbReference type="SMART" id="SM00382">
    <property type="entry name" value="AAA"/>
    <property type="match status" value="1"/>
</dbReference>
<name>A0A0G1K677_9BACT</name>
<dbReference type="Pfam" id="PF00005">
    <property type="entry name" value="ABC_tran"/>
    <property type="match status" value="1"/>
</dbReference>
<feature type="domain" description="ABC transporter" evidence="10">
    <location>
        <begin position="358"/>
        <end position="598"/>
    </location>
</feature>
<dbReference type="Gene3D" id="1.20.1560.10">
    <property type="entry name" value="ABC transporter type 1, transmembrane domain"/>
    <property type="match status" value="1"/>
</dbReference>
<comment type="caution">
    <text evidence="11">The sequence shown here is derived from an EMBL/GenBank/DDBJ whole genome shotgun (WGS) entry which is preliminary data.</text>
</comment>
<feature type="transmembrane region" description="Helical" evidence="9">
    <location>
        <begin position="180"/>
        <end position="198"/>
    </location>
</feature>
<dbReference type="SUPFAM" id="SSF52540">
    <property type="entry name" value="P-loop containing nucleoside triphosphate hydrolases"/>
    <property type="match status" value="1"/>
</dbReference>
<dbReference type="PROSITE" id="PS50893">
    <property type="entry name" value="ABC_TRANSPORTER_2"/>
    <property type="match status" value="1"/>
</dbReference>
<evidence type="ECO:0000256" key="9">
    <source>
        <dbReference type="SAM" id="Phobius"/>
    </source>
</evidence>
<sequence>MFRNSKTVNNLKEFFVTYISTVKIVWTIDKKIFLKITLANAFNGALVYPSLLVSKALIDSVINALTTHDVSGGIRTMIIAASVGLIIDRIQQILSEIDGVYSDFISSSLSERIQVTISRKINLLPVSIAESPETRNLQQKVTDNTGRSVWSLIVPISTFPEIIFTIIATAVPILFFQPLILIPCIILALPNIMIGVNASKEWHALSTEFSPKWRVWSALEDFAIKGRYLYENKILGHVEILLNRRIKMANENYNRRRAISTKYAKKRQVSQLPMSLFQTGTRLYLYYLAIIQVLTLGTAQITSSAIERFIGNISRLIRQANEVFQNYLFITDYKKFMSLPEEDQLSGADIPNTFREGIEFKDVWFKYDHSPNWILKGVSFKVNPEDNIAIVGENGAGKTTLIKLICRFYEPQKGEIYLNGQNIKSLNIKDYRHHLSALFQDFAQYPFSVEDNIQFGDIDKKKTKIGIKRAAKLTGIADFVKSLPLGFKNPLDKEFAGGVEPSKGLWQRVALARILYRDAQILILDEPTSNVDPESEEQIFADVLRVARKKMVILVSHRFSTVRKADKILVLEKGLAVEYGSHKELMRQNGRYKELFSIQAQSYQ</sequence>
<dbReference type="PANTHER" id="PTHR43394:SF1">
    <property type="entry name" value="ATP-BINDING CASSETTE SUB-FAMILY B MEMBER 10, MITOCHONDRIAL"/>
    <property type="match status" value="1"/>
</dbReference>
<keyword evidence="2" id="KW-0813">Transport</keyword>
<dbReference type="GO" id="GO:0015421">
    <property type="term" value="F:ABC-type oligopeptide transporter activity"/>
    <property type="evidence" value="ECO:0007669"/>
    <property type="project" value="TreeGrafter"/>
</dbReference>
<evidence type="ECO:0000313" key="11">
    <source>
        <dbReference type="EMBL" id="KKT51832.1"/>
    </source>
</evidence>
<dbReference type="InterPro" id="IPR036640">
    <property type="entry name" value="ABC1_TM_sf"/>
</dbReference>
<dbReference type="InterPro" id="IPR003439">
    <property type="entry name" value="ABC_transporter-like_ATP-bd"/>
</dbReference>
<dbReference type="Gene3D" id="3.40.50.300">
    <property type="entry name" value="P-loop containing nucleotide triphosphate hydrolases"/>
    <property type="match status" value="1"/>
</dbReference>
<keyword evidence="7 9" id="KW-1133">Transmembrane helix</keyword>
<evidence type="ECO:0000256" key="5">
    <source>
        <dbReference type="ARBA" id="ARBA00022741"/>
    </source>
</evidence>
<comment type="subcellular location">
    <subcellularLocation>
        <location evidence="1">Cell membrane</location>
        <topology evidence="1">Multi-pass membrane protein</topology>
    </subcellularLocation>
</comment>
<reference evidence="11 12" key="1">
    <citation type="journal article" date="2015" name="Nature">
        <title>rRNA introns, odd ribosomes, and small enigmatic genomes across a large radiation of phyla.</title>
        <authorList>
            <person name="Brown C.T."/>
            <person name="Hug L.A."/>
            <person name="Thomas B.C."/>
            <person name="Sharon I."/>
            <person name="Castelle C.J."/>
            <person name="Singh A."/>
            <person name="Wilkins M.J."/>
            <person name="Williams K.H."/>
            <person name="Banfield J.F."/>
        </authorList>
    </citation>
    <scope>NUCLEOTIDE SEQUENCE [LARGE SCALE GENOMIC DNA]</scope>
</reference>
<keyword evidence="4 9" id="KW-0812">Transmembrane</keyword>
<evidence type="ECO:0000256" key="7">
    <source>
        <dbReference type="ARBA" id="ARBA00022989"/>
    </source>
</evidence>
<organism evidence="11 12">
    <name type="scientific">Candidatus Collierbacteria bacterium GW2011_GWB2_44_22</name>
    <dbReference type="NCBI Taxonomy" id="1618387"/>
    <lineage>
        <taxon>Bacteria</taxon>
        <taxon>Candidatus Collieribacteriota</taxon>
    </lineage>
</organism>
<dbReference type="PANTHER" id="PTHR43394">
    <property type="entry name" value="ATP-DEPENDENT PERMEASE MDL1, MITOCHONDRIAL"/>
    <property type="match status" value="1"/>
</dbReference>
<feature type="transmembrane region" description="Helical" evidence="9">
    <location>
        <begin position="149"/>
        <end position="174"/>
    </location>
</feature>
<feature type="transmembrane region" description="Helical" evidence="9">
    <location>
        <begin position="284"/>
        <end position="306"/>
    </location>
</feature>
<dbReference type="FunFam" id="3.40.50.300:FF:000221">
    <property type="entry name" value="Multidrug ABC transporter ATP-binding protein"/>
    <property type="match status" value="1"/>
</dbReference>
<protein>
    <submittedName>
        <fullName evidence="11">Xenobiotic-transporting ATPase</fullName>
    </submittedName>
</protein>
<evidence type="ECO:0000256" key="8">
    <source>
        <dbReference type="ARBA" id="ARBA00023136"/>
    </source>
</evidence>
<dbReference type="InterPro" id="IPR027417">
    <property type="entry name" value="P-loop_NTPase"/>
</dbReference>
<proteinExistence type="predicted"/>
<evidence type="ECO:0000313" key="12">
    <source>
        <dbReference type="Proteomes" id="UP000034006"/>
    </source>
</evidence>
<dbReference type="GO" id="GO:0005886">
    <property type="term" value="C:plasma membrane"/>
    <property type="evidence" value="ECO:0007669"/>
    <property type="project" value="UniProtKB-SubCell"/>
</dbReference>
<keyword evidence="8 9" id="KW-0472">Membrane</keyword>
<dbReference type="EMBL" id="LCIH01000007">
    <property type="protein sequence ID" value="KKT51832.1"/>
    <property type="molecule type" value="Genomic_DNA"/>
</dbReference>
<keyword evidence="3" id="KW-1003">Cell membrane</keyword>
<keyword evidence="5" id="KW-0547">Nucleotide-binding</keyword>
<evidence type="ECO:0000256" key="4">
    <source>
        <dbReference type="ARBA" id="ARBA00022692"/>
    </source>
</evidence>
<evidence type="ECO:0000259" key="10">
    <source>
        <dbReference type="PROSITE" id="PS50893"/>
    </source>
</evidence>
<dbReference type="Proteomes" id="UP000034006">
    <property type="component" value="Unassembled WGS sequence"/>
</dbReference>
<dbReference type="STRING" id="1618387.UW44_C0007G0007"/>
<dbReference type="AlphaFoldDB" id="A0A0G1K677"/>
<evidence type="ECO:0000256" key="2">
    <source>
        <dbReference type="ARBA" id="ARBA00022448"/>
    </source>
</evidence>
<accession>A0A0G1K677</accession>
<dbReference type="GO" id="GO:0016887">
    <property type="term" value="F:ATP hydrolysis activity"/>
    <property type="evidence" value="ECO:0007669"/>
    <property type="project" value="InterPro"/>
</dbReference>